<protein>
    <recommendedName>
        <fullName evidence="5">Glycoside hydrolase family 5 domain-containing protein</fullName>
    </recommendedName>
</protein>
<dbReference type="Proteomes" id="UP001500936">
    <property type="component" value="Unassembled WGS sequence"/>
</dbReference>
<gene>
    <name evidence="6" type="ORF">GCM10023187_01680</name>
</gene>
<evidence type="ECO:0000256" key="2">
    <source>
        <dbReference type="ARBA" id="ARBA00023295"/>
    </source>
</evidence>
<keyword evidence="1 3" id="KW-0378">Hydrolase</keyword>
<evidence type="ECO:0000313" key="6">
    <source>
        <dbReference type="EMBL" id="GAA4395135.1"/>
    </source>
</evidence>
<dbReference type="RefSeq" id="WP_345262970.1">
    <property type="nucleotide sequence ID" value="NZ_BAABHB010000001.1"/>
</dbReference>
<evidence type="ECO:0000256" key="4">
    <source>
        <dbReference type="SAM" id="SignalP"/>
    </source>
</evidence>
<dbReference type="EMBL" id="BAABHB010000001">
    <property type="protein sequence ID" value="GAA4395135.1"/>
    <property type="molecule type" value="Genomic_DNA"/>
</dbReference>
<dbReference type="InterPro" id="IPR001547">
    <property type="entry name" value="Glyco_hydro_5"/>
</dbReference>
<comment type="caution">
    <text evidence="6">The sequence shown here is derived from an EMBL/GenBank/DDBJ whole genome shotgun (WGS) entry which is preliminary data.</text>
</comment>
<feature type="chain" id="PRO_5046886900" description="Glycoside hydrolase family 5 domain-containing protein" evidence="4">
    <location>
        <begin position="19"/>
        <end position="376"/>
    </location>
</feature>
<dbReference type="Pfam" id="PF00150">
    <property type="entry name" value="Cellulase"/>
    <property type="match status" value="1"/>
</dbReference>
<dbReference type="SUPFAM" id="SSF51445">
    <property type="entry name" value="(Trans)glycosidases"/>
    <property type="match status" value="1"/>
</dbReference>
<keyword evidence="2 3" id="KW-0326">Glycosidase</keyword>
<dbReference type="InterPro" id="IPR017853">
    <property type="entry name" value="GH"/>
</dbReference>
<evidence type="ECO:0000259" key="5">
    <source>
        <dbReference type="Pfam" id="PF00150"/>
    </source>
</evidence>
<feature type="signal peptide" evidence="4">
    <location>
        <begin position="1"/>
        <end position="18"/>
    </location>
</feature>
<evidence type="ECO:0000256" key="3">
    <source>
        <dbReference type="RuleBase" id="RU361153"/>
    </source>
</evidence>
<organism evidence="6 7">
    <name type="scientific">Nibrella viscosa</name>
    <dbReference type="NCBI Taxonomy" id="1084524"/>
    <lineage>
        <taxon>Bacteria</taxon>
        <taxon>Pseudomonadati</taxon>
        <taxon>Bacteroidota</taxon>
        <taxon>Cytophagia</taxon>
        <taxon>Cytophagales</taxon>
        <taxon>Spirosomataceae</taxon>
        <taxon>Nibrella</taxon>
    </lineage>
</organism>
<evidence type="ECO:0000313" key="7">
    <source>
        <dbReference type="Proteomes" id="UP001500936"/>
    </source>
</evidence>
<reference evidence="7" key="1">
    <citation type="journal article" date="2019" name="Int. J. Syst. Evol. Microbiol.">
        <title>The Global Catalogue of Microorganisms (GCM) 10K type strain sequencing project: providing services to taxonomists for standard genome sequencing and annotation.</title>
        <authorList>
            <consortium name="The Broad Institute Genomics Platform"/>
            <consortium name="The Broad Institute Genome Sequencing Center for Infectious Disease"/>
            <person name="Wu L."/>
            <person name="Ma J."/>
        </authorList>
    </citation>
    <scope>NUCLEOTIDE SEQUENCE [LARGE SCALE GENOMIC DNA]</scope>
    <source>
        <strain evidence="7">JCM 17925</strain>
    </source>
</reference>
<accession>A0ABP8JRV4</accession>
<keyword evidence="7" id="KW-1185">Reference proteome</keyword>
<dbReference type="Gene3D" id="3.20.20.80">
    <property type="entry name" value="Glycosidases"/>
    <property type="match status" value="1"/>
</dbReference>
<evidence type="ECO:0000256" key="1">
    <source>
        <dbReference type="ARBA" id="ARBA00022801"/>
    </source>
</evidence>
<keyword evidence="4" id="KW-0732">Signal</keyword>
<feature type="domain" description="Glycoside hydrolase family 5" evidence="5">
    <location>
        <begin position="142"/>
        <end position="320"/>
    </location>
</feature>
<sequence length="376" mass="43395">MRKLLLIVLLVVTSLAWGQPDAPGRWSRSKANSWYRHQPWLFGPNYVPANAINQLEMFQPETFDPATIDKELGWAEAMGINTLRVFLHDLLWERDETAFKRNLDTFLAICDKHHIRPMLVLFDSCWDPFPKMGRQPDPKLGVHNSGWLQSPGAHALADEGEYRRLEAYVRGIVRAFRKDKRVLAWDIWNEPDNPNTGSYGRREAADKAERVARLLPQVFQWARSVKPIQPLTSGVWLAWESRDWVNPAAWKPIEKIQLENSDFISFHHYADVNAFEKMATSLQKLGRPVVCTEFLARSVNSRFQSHLPVAKKLNVGMMNWGFVAGKTQTFLPWDSWETPYTGGRNPSVWHHEILTPDGKPYLAEEVETIRRTTGKR</sequence>
<proteinExistence type="inferred from homology"/>
<name>A0ABP8JRV4_9BACT</name>
<comment type="similarity">
    <text evidence="3">Belongs to the glycosyl hydrolase 5 (cellulase A) family.</text>
</comment>